<dbReference type="Pfam" id="PF00646">
    <property type="entry name" value="F-box"/>
    <property type="match status" value="1"/>
</dbReference>
<dbReference type="InterPro" id="IPR001810">
    <property type="entry name" value="F-box_dom"/>
</dbReference>
<name>A0A8T0SLU4_PANVG</name>
<feature type="domain" description="F-box/LRR-repeat protein 15/At3g58940/PEG3-like LRR" evidence="4">
    <location>
        <begin position="145"/>
        <end position="370"/>
    </location>
</feature>
<dbReference type="InterPro" id="IPR006566">
    <property type="entry name" value="FBD"/>
</dbReference>
<gene>
    <name evidence="5" type="ORF">PVAP13_5KG521800</name>
</gene>
<comment type="caution">
    <text evidence="5">The sequence shown here is derived from an EMBL/GenBank/DDBJ whole genome shotgun (WGS) entry which is preliminary data.</text>
</comment>
<keyword evidence="6" id="KW-1185">Reference proteome</keyword>
<dbReference type="InterPro" id="IPR036047">
    <property type="entry name" value="F-box-like_dom_sf"/>
</dbReference>
<sequence length="497" mass="56971">MDIQTGPKRDLAKNPQETYQTTPPVSESAAKPKKDITRHHRPEMAADVGTDVPCDRLSDLPDAILVSILSLLPLDEAARCTVLAPRWRRLFSSTLLLDFDATMPGRLDIIGAGNSILAAHPTAPVRSFRARWRYTPHDKDPSSGGWLQELARRGVEELYLDLDLHHWHQRIPVPLFDCSSLKRLRARACTFPDVPKGRFGAAPSPPLARLTEIELYRVVISDAFVNFLLSQCTALELLRKHGRKKCGRVHVRSPSLKILSSDGNFDKLFIEYAPSLEWLLGEYMYLKGRGSKGVCLKIAHAPKLKFMGYLSMNLQKIEIGKTIFTDHQIIVKTLMPSLRTLAIEVCYTYEGYVDWIKLLNLFPCLEALYIRSQTLSRILGAASESWDVLRHIPCVHNHLEKVVFEVYRGHEWQQEMAKFLHGRSRVLKAMEFHCMRGSDGGEDRTKPPSVEWVRKQQELLCLDSRASKDARLLFFRGQLPFNHWHICHHEWYKRVLR</sequence>
<protein>
    <recommendedName>
        <fullName evidence="7">F-box domain-containing protein</fullName>
    </recommendedName>
</protein>
<feature type="domain" description="FBD" evidence="3">
    <location>
        <begin position="392"/>
        <end position="432"/>
    </location>
</feature>
<evidence type="ECO:0000259" key="4">
    <source>
        <dbReference type="Pfam" id="PF24758"/>
    </source>
</evidence>
<evidence type="ECO:0000259" key="3">
    <source>
        <dbReference type="Pfam" id="PF08387"/>
    </source>
</evidence>
<dbReference type="Gene3D" id="3.80.10.10">
    <property type="entry name" value="Ribonuclease Inhibitor"/>
    <property type="match status" value="1"/>
</dbReference>
<organism evidence="5 6">
    <name type="scientific">Panicum virgatum</name>
    <name type="common">Blackwell switchgrass</name>
    <dbReference type="NCBI Taxonomy" id="38727"/>
    <lineage>
        <taxon>Eukaryota</taxon>
        <taxon>Viridiplantae</taxon>
        <taxon>Streptophyta</taxon>
        <taxon>Embryophyta</taxon>
        <taxon>Tracheophyta</taxon>
        <taxon>Spermatophyta</taxon>
        <taxon>Magnoliopsida</taxon>
        <taxon>Liliopsida</taxon>
        <taxon>Poales</taxon>
        <taxon>Poaceae</taxon>
        <taxon>PACMAD clade</taxon>
        <taxon>Panicoideae</taxon>
        <taxon>Panicodae</taxon>
        <taxon>Paniceae</taxon>
        <taxon>Panicinae</taxon>
        <taxon>Panicum</taxon>
        <taxon>Panicum sect. Hiantes</taxon>
    </lineage>
</organism>
<dbReference type="Pfam" id="PF24758">
    <property type="entry name" value="LRR_At5g56370"/>
    <property type="match status" value="1"/>
</dbReference>
<dbReference type="InterPro" id="IPR055411">
    <property type="entry name" value="LRR_FXL15/At3g58940/PEG3-like"/>
</dbReference>
<evidence type="ECO:0000259" key="2">
    <source>
        <dbReference type="Pfam" id="PF00646"/>
    </source>
</evidence>
<dbReference type="SUPFAM" id="SSF52058">
    <property type="entry name" value="L domain-like"/>
    <property type="match status" value="1"/>
</dbReference>
<dbReference type="Proteomes" id="UP000823388">
    <property type="component" value="Chromosome 5K"/>
</dbReference>
<dbReference type="SUPFAM" id="SSF81383">
    <property type="entry name" value="F-box domain"/>
    <property type="match status" value="1"/>
</dbReference>
<dbReference type="Gene3D" id="1.20.1280.50">
    <property type="match status" value="1"/>
</dbReference>
<evidence type="ECO:0000313" key="5">
    <source>
        <dbReference type="EMBL" id="KAG2600452.1"/>
    </source>
</evidence>
<dbReference type="Pfam" id="PF08387">
    <property type="entry name" value="FBD"/>
    <property type="match status" value="1"/>
</dbReference>
<feature type="compositionally biased region" description="Polar residues" evidence="1">
    <location>
        <begin position="15"/>
        <end position="25"/>
    </location>
</feature>
<dbReference type="PANTHER" id="PTHR32141:SF96">
    <property type="entry name" value="OS01G0730100 PROTEIN"/>
    <property type="match status" value="1"/>
</dbReference>
<dbReference type="EMBL" id="CM029045">
    <property type="protein sequence ID" value="KAG2600452.1"/>
    <property type="molecule type" value="Genomic_DNA"/>
</dbReference>
<proteinExistence type="predicted"/>
<dbReference type="InterPro" id="IPR032675">
    <property type="entry name" value="LRR_dom_sf"/>
</dbReference>
<reference evidence="5" key="1">
    <citation type="submission" date="2020-05" db="EMBL/GenBank/DDBJ databases">
        <title>WGS assembly of Panicum virgatum.</title>
        <authorList>
            <person name="Lovell J.T."/>
            <person name="Jenkins J."/>
            <person name="Shu S."/>
            <person name="Juenger T.E."/>
            <person name="Schmutz J."/>
        </authorList>
    </citation>
    <scope>NUCLEOTIDE SEQUENCE</scope>
    <source>
        <strain evidence="5">AP13</strain>
    </source>
</reference>
<feature type="region of interest" description="Disordered" evidence="1">
    <location>
        <begin position="1"/>
        <end position="47"/>
    </location>
</feature>
<accession>A0A8T0SLU4</accession>
<feature type="domain" description="F-box" evidence="2">
    <location>
        <begin position="57"/>
        <end position="94"/>
    </location>
</feature>
<evidence type="ECO:0000313" key="6">
    <source>
        <dbReference type="Proteomes" id="UP000823388"/>
    </source>
</evidence>
<dbReference type="AlphaFoldDB" id="A0A8T0SLU4"/>
<evidence type="ECO:0008006" key="7">
    <source>
        <dbReference type="Google" id="ProtNLM"/>
    </source>
</evidence>
<dbReference type="PANTHER" id="PTHR32141">
    <property type="match status" value="1"/>
</dbReference>
<evidence type="ECO:0000256" key="1">
    <source>
        <dbReference type="SAM" id="MobiDB-lite"/>
    </source>
</evidence>
<dbReference type="InterPro" id="IPR055302">
    <property type="entry name" value="F-box_dom-containing"/>
</dbReference>